<evidence type="ECO:0000313" key="2">
    <source>
        <dbReference type="Proteomes" id="UP000054703"/>
    </source>
</evidence>
<evidence type="ECO:0000313" key="1">
    <source>
        <dbReference type="EMBL" id="KTD56550.1"/>
    </source>
</evidence>
<dbReference type="PATRIC" id="fig|45074.5.peg.2917"/>
<sequence length="136" mass="15993">MKRLSTLFFSQKEESLNPHIKNEGNAPIYKKSVEKTAPRRIVEEVYFPRISFLGCPFIWYYYPMHDLAIWTGHLYGTPEENHNLKTLLTKLQTIPGVRIEDDEAVIRKAGDFCLQHQMKYISYEEPNNVDFALKKI</sequence>
<protein>
    <submittedName>
        <fullName evidence="1">Uncharacterized protein</fullName>
    </submittedName>
</protein>
<organism evidence="1 2">
    <name type="scientific">Legionella santicrucis</name>
    <dbReference type="NCBI Taxonomy" id="45074"/>
    <lineage>
        <taxon>Bacteria</taxon>
        <taxon>Pseudomonadati</taxon>
        <taxon>Pseudomonadota</taxon>
        <taxon>Gammaproteobacteria</taxon>
        <taxon>Legionellales</taxon>
        <taxon>Legionellaceae</taxon>
        <taxon>Legionella</taxon>
    </lineage>
</organism>
<dbReference type="Proteomes" id="UP000054703">
    <property type="component" value="Unassembled WGS sequence"/>
</dbReference>
<dbReference type="EMBL" id="LNYU01000081">
    <property type="protein sequence ID" value="KTD56550.1"/>
    <property type="molecule type" value="Genomic_DNA"/>
</dbReference>
<accession>A0A0W0YJ25</accession>
<dbReference type="RefSeq" id="WP_237762140.1">
    <property type="nucleotide sequence ID" value="NZ_CAAAIH010000019.1"/>
</dbReference>
<gene>
    <name evidence="1" type="ORF">Lsan_2710</name>
</gene>
<proteinExistence type="predicted"/>
<keyword evidence="2" id="KW-1185">Reference proteome</keyword>
<dbReference type="AlphaFoldDB" id="A0A0W0YJ25"/>
<comment type="caution">
    <text evidence="1">The sequence shown here is derived from an EMBL/GenBank/DDBJ whole genome shotgun (WGS) entry which is preliminary data.</text>
</comment>
<reference evidence="1 2" key="1">
    <citation type="submission" date="2015-11" db="EMBL/GenBank/DDBJ databases">
        <title>Genomic analysis of 38 Legionella species identifies large and diverse effector repertoires.</title>
        <authorList>
            <person name="Burstein D."/>
            <person name="Amaro F."/>
            <person name="Zusman T."/>
            <person name="Lifshitz Z."/>
            <person name="Cohen O."/>
            <person name="Gilbert J.A."/>
            <person name="Pupko T."/>
            <person name="Shuman H.A."/>
            <person name="Segal G."/>
        </authorList>
    </citation>
    <scope>NUCLEOTIDE SEQUENCE [LARGE SCALE GENOMIC DNA]</scope>
    <source>
        <strain evidence="1 2">SC-63-C7</strain>
    </source>
</reference>
<name>A0A0W0YJ25_9GAMM</name>